<gene>
    <name evidence="2" type="ORF">ENSA5_06910</name>
</gene>
<accession>A0A2S9YHC9</accession>
<name>A0A2S9YHC9_9BACT</name>
<dbReference type="AlphaFoldDB" id="A0A2S9YHC9"/>
<proteinExistence type="predicted"/>
<dbReference type="EMBL" id="PVNK01000036">
    <property type="protein sequence ID" value="PRQ04525.1"/>
    <property type="molecule type" value="Genomic_DNA"/>
</dbReference>
<sequence length="427" mass="43796">MVLGQVELGIDVLAAGRAGRRVLGQADLDRIADLDLELFAAAAAVGVVGHDPAHAHVLAPVALDPGVLEHVVLPEDQREVREHPAAQEHALGPALALADVADGCEDLDLVAEPGLEPGEGVPVGQRDQGRIFGGLGLELLDELGPAIPPARAQIVVGVAARALGPDPALGLAGFGLGGHELVVEAPRVAVLGEVGAHARAHRLDVVVDPLAVTLDEHVGQEAVVAAADLLGVIALEPDRGHAGEEVLGPVLGVHAERRRDLDRAAGLGLLGLEVGVPADLELAPGLVGLEGLFGVDRQQPEARVEAVDLDGVAVDDRVGLERVLADDQARVFALELAAVEASVEARARGRAQREGGEQAGREQVTTQGHRLGSPGEPGSPMPSRPWSSGRSSTHQQPEDAVSLVVALGGLSALPQARVPTPGSSSWS</sequence>
<comment type="caution">
    <text evidence="2">The sequence shown here is derived from an EMBL/GenBank/DDBJ whole genome shotgun (WGS) entry which is preliminary data.</text>
</comment>
<protein>
    <submittedName>
        <fullName evidence="2">Uncharacterized protein</fullName>
    </submittedName>
</protein>
<evidence type="ECO:0000313" key="3">
    <source>
        <dbReference type="Proteomes" id="UP000237968"/>
    </source>
</evidence>
<keyword evidence="3" id="KW-1185">Reference proteome</keyword>
<organism evidence="2 3">
    <name type="scientific">Enhygromyxa salina</name>
    <dbReference type="NCBI Taxonomy" id="215803"/>
    <lineage>
        <taxon>Bacteria</taxon>
        <taxon>Pseudomonadati</taxon>
        <taxon>Myxococcota</taxon>
        <taxon>Polyangia</taxon>
        <taxon>Nannocystales</taxon>
        <taxon>Nannocystaceae</taxon>
        <taxon>Enhygromyxa</taxon>
    </lineage>
</organism>
<feature type="compositionally biased region" description="Polar residues" evidence="1">
    <location>
        <begin position="386"/>
        <end position="395"/>
    </location>
</feature>
<feature type="region of interest" description="Disordered" evidence="1">
    <location>
        <begin position="348"/>
        <end position="403"/>
    </location>
</feature>
<evidence type="ECO:0000256" key="1">
    <source>
        <dbReference type="SAM" id="MobiDB-lite"/>
    </source>
</evidence>
<reference evidence="2 3" key="1">
    <citation type="submission" date="2018-03" db="EMBL/GenBank/DDBJ databases">
        <title>Draft Genome Sequences of the Obligatory Marine Myxobacteria Enhygromyxa salina SWB005.</title>
        <authorList>
            <person name="Poehlein A."/>
            <person name="Moghaddam J.A."/>
            <person name="Harms H."/>
            <person name="Alanjari M."/>
            <person name="Koenig G.M."/>
            <person name="Daniel R."/>
            <person name="Schaeberle T.F."/>
        </authorList>
    </citation>
    <scope>NUCLEOTIDE SEQUENCE [LARGE SCALE GENOMIC DNA]</scope>
    <source>
        <strain evidence="2 3">SWB005</strain>
    </source>
</reference>
<dbReference type="Proteomes" id="UP000237968">
    <property type="component" value="Unassembled WGS sequence"/>
</dbReference>
<evidence type="ECO:0000313" key="2">
    <source>
        <dbReference type="EMBL" id="PRQ04525.1"/>
    </source>
</evidence>
<feature type="compositionally biased region" description="Basic and acidic residues" evidence="1">
    <location>
        <begin position="348"/>
        <end position="360"/>
    </location>
</feature>